<protein>
    <recommendedName>
        <fullName evidence="2 5">Basal-body rod modification protein FlgD</fullName>
    </recommendedName>
</protein>
<gene>
    <name evidence="7" type="primary">flgD_1</name>
    <name evidence="7" type="ORF">GCM10007927_29180</name>
</gene>
<comment type="similarity">
    <text evidence="1 5">Belongs to the FlgD family.</text>
</comment>
<keyword evidence="8" id="KW-1185">Reference proteome</keyword>
<evidence type="ECO:0000259" key="6">
    <source>
        <dbReference type="Pfam" id="PF13860"/>
    </source>
</evidence>
<evidence type="ECO:0000256" key="5">
    <source>
        <dbReference type="RuleBase" id="RU362076"/>
    </source>
</evidence>
<reference evidence="7" key="1">
    <citation type="journal article" date="2014" name="Int. J. Syst. Evol. Microbiol.">
        <title>Complete genome of a new Firmicutes species belonging to the dominant human colonic microbiota ('Ruminococcus bicirculans') reveals two chromosomes and a selective capacity to utilize plant glucans.</title>
        <authorList>
            <consortium name="NISC Comparative Sequencing Program"/>
            <person name="Wegmann U."/>
            <person name="Louis P."/>
            <person name="Goesmann A."/>
            <person name="Henrissat B."/>
            <person name="Duncan S.H."/>
            <person name="Flint H.J."/>
        </authorList>
    </citation>
    <scope>NUCLEOTIDE SEQUENCE</scope>
    <source>
        <strain evidence="7">NBRC 109915</strain>
    </source>
</reference>
<evidence type="ECO:0000256" key="1">
    <source>
        <dbReference type="ARBA" id="ARBA00010577"/>
    </source>
</evidence>
<reference evidence="7" key="2">
    <citation type="submission" date="2023-01" db="EMBL/GenBank/DDBJ databases">
        <title>Draft genome sequence of Sulfitobacter pacificus strain NBRC 109915.</title>
        <authorList>
            <person name="Sun Q."/>
            <person name="Mori K."/>
        </authorList>
    </citation>
    <scope>NUCLEOTIDE SEQUENCE</scope>
    <source>
        <strain evidence="7">NBRC 109915</strain>
    </source>
</reference>
<dbReference type="InterPro" id="IPR005648">
    <property type="entry name" value="FlgD"/>
</dbReference>
<name>A0ABQ5VLZ0_9RHOB</name>
<sequence>MLTNPTLIDTIGANNQSAGASSLSQLGDDYNKFLTLLTAQISNQDPLAPVDSTQFVAQLAQLSQVEQAVQTNTQLEVLNTQVSALMSLGGTDLLGREVSITSNVMDLENGSVNSTYTLGAGAVEVSARITDPLGRIVRTLEGLPNTAGQQIPLDWDGTDDNGTPMLEGTYTVEMIALDASGAQVDNVMSRSAIVEDVRFTSGQILFGLSGGEVVSSVTVQAAS</sequence>
<dbReference type="RefSeq" id="WP_284374548.1">
    <property type="nucleotide sequence ID" value="NZ_BSNL01000001.1"/>
</dbReference>
<evidence type="ECO:0000256" key="3">
    <source>
        <dbReference type="ARBA" id="ARBA00022795"/>
    </source>
</evidence>
<evidence type="ECO:0000256" key="2">
    <source>
        <dbReference type="ARBA" id="ARBA00016013"/>
    </source>
</evidence>
<evidence type="ECO:0000256" key="4">
    <source>
        <dbReference type="ARBA" id="ARBA00024746"/>
    </source>
</evidence>
<dbReference type="InterPro" id="IPR025965">
    <property type="entry name" value="FlgD/Vpr_Ig-like"/>
</dbReference>
<dbReference type="Pfam" id="PF03963">
    <property type="entry name" value="FlgD"/>
    <property type="match status" value="1"/>
</dbReference>
<dbReference type="Pfam" id="PF13860">
    <property type="entry name" value="FlgD_ig"/>
    <property type="match status" value="1"/>
</dbReference>
<comment type="function">
    <text evidence="4 5">Required for flagellar hook formation. May act as a scaffolding protein.</text>
</comment>
<proteinExistence type="inferred from homology"/>
<keyword evidence="3 5" id="KW-1005">Bacterial flagellum biogenesis</keyword>
<dbReference type="Gene3D" id="2.60.40.4070">
    <property type="match status" value="1"/>
</dbReference>
<dbReference type="Gene3D" id="2.30.30.910">
    <property type="match status" value="1"/>
</dbReference>
<evidence type="ECO:0000313" key="7">
    <source>
        <dbReference type="EMBL" id="GLQ28115.1"/>
    </source>
</evidence>
<organism evidence="7 8">
    <name type="scientific">Sulfitobacter pacificus</name>
    <dbReference type="NCBI Taxonomy" id="1499314"/>
    <lineage>
        <taxon>Bacteria</taxon>
        <taxon>Pseudomonadati</taxon>
        <taxon>Pseudomonadota</taxon>
        <taxon>Alphaproteobacteria</taxon>
        <taxon>Rhodobacterales</taxon>
        <taxon>Roseobacteraceae</taxon>
        <taxon>Sulfitobacter</taxon>
    </lineage>
</organism>
<feature type="domain" description="FlgD/Vpr Ig-like" evidence="6">
    <location>
        <begin position="110"/>
        <end position="177"/>
    </location>
</feature>
<accession>A0ABQ5VLZ0</accession>
<dbReference type="EMBL" id="BSNL01000001">
    <property type="protein sequence ID" value="GLQ28115.1"/>
    <property type="molecule type" value="Genomic_DNA"/>
</dbReference>
<comment type="caution">
    <text evidence="7">The sequence shown here is derived from an EMBL/GenBank/DDBJ whole genome shotgun (WGS) entry which is preliminary data.</text>
</comment>
<evidence type="ECO:0000313" key="8">
    <source>
        <dbReference type="Proteomes" id="UP001161388"/>
    </source>
</evidence>
<dbReference type="Proteomes" id="UP001161388">
    <property type="component" value="Unassembled WGS sequence"/>
</dbReference>